<dbReference type="EMBL" id="RXOF01000012">
    <property type="protein sequence ID" value="RTQ47575.1"/>
    <property type="molecule type" value="Genomic_DNA"/>
</dbReference>
<protein>
    <submittedName>
        <fullName evidence="1">Uncharacterized protein</fullName>
    </submittedName>
</protein>
<reference evidence="1 2" key="1">
    <citation type="submission" date="2018-12" db="EMBL/GenBank/DDBJ databases">
        <title>Hymenobacter gummosus sp. nov., isolated from a spring.</title>
        <authorList>
            <person name="Nie L."/>
        </authorList>
    </citation>
    <scope>NUCLEOTIDE SEQUENCE [LARGE SCALE GENOMIC DNA]</scope>
    <source>
        <strain evidence="1 2">KCTC 52166</strain>
    </source>
</reference>
<sequence length="233" mass="25353">MYEAPYKNHFLHIRASRATFLSFARYTHGALLKTDNAALKAQAAAFGKLLAALGEDVTERGSQGGTALARTRGTKEVTASIREWARETHDVTLKPKFRKRPAELKALLPLGLSGITKADAAELPIRLEVLLRELESRQAEIGAADATAGRALLTELQAARQQQDSGQKEAADTIGDLGESWVDLCGGLWLVHCTALAQFHDAPHHARAFFNYDELPDSNAKRAANRAGKEQDA</sequence>
<evidence type="ECO:0000313" key="1">
    <source>
        <dbReference type="EMBL" id="RTQ47575.1"/>
    </source>
</evidence>
<proteinExistence type="predicted"/>
<dbReference type="OrthoDB" id="886074at2"/>
<organism evidence="1 2">
    <name type="scientific">Hymenobacter gummosus</name>
    <dbReference type="NCBI Taxonomy" id="1776032"/>
    <lineage>
        <taxon>Bacteria</taxon>
        <taxon>Pseudomonadati</taxon>
        <taxon>Bacteroidota</taxon>
        <taxon>Cytophagia</taxon>
        <taxon>Cytophagales</taxon>
        <taxon>Hymenobacteraceae</taxon>
        <taxon>Hymenobacter</taxon>
    </lineage>
</organism>
<dbReference type="RefSeq" id="WP_126694826.1">
    <property type="nucleotide sequence ID" value="NZ_RXOF01000012.1"/>
</dbReference>
<keyword evidence="2" id="KW-1185">Reference proteome</keyword>
<gene>
    <name evidence="1" type="ORF">EJV47_19360</name>
</gene>
<name>A0A3S0K3D6_9BACT</name>
<comment type="caution">
    <text evidence="1">The sequence shown here is derived from an EMBL/GenBank/DDBJ whole genome shotgun (WGS) entry which is preliminary data.</text>
</comment>
<accession>A0A3S0K3D6</accession>
<dbReference type="Proteomes" id="UP000282184">
    <property type="component" value="Unassembled WGS sequence"/>
</dbReference>
<evidence type="ECO:0000313" key="2">
    <source>
        <dbReference type="Proteomes" id="UP000282184"/>
    </source>
</evidence>
<dbReference type="AlphaFoldDB" id="A0A3S0K3D6"/>